<reference evidence="2" key="1">
    <citation type="submission" date="2023-07" db="EMBL/GenBank/DDBJ databases">
        <title>draft genome sequence of fig (Ficus carica).</title>
        <authorList>
            <person name="Takahashi T."/>
            <person name="Nishimura K."/>
        </authorList>
    </citation>
    <scope>NUCLEOTIDE SEQUENCE</scope>
</reference>
<keyword evidence="3" id="KW-1185">Reference proteome</keyword>
<proteinExistence type="predicted"/>
<sequence>MGGDGERERLERRRGRRENGKRGVTMEEMDFEGEFGEARVKEARE</sequence>
<dbReference type="Proteomes" id="UP001187192">
    <property type="component" value="Unassembled WGS sequence"/>
</dbReference>
<feature type="compositionally biased region" description="Basic and acidic residues" evidence="1">
    <location>
        <begin position="1"/>
        <end position="25"/>
    </location>
</feature>
<evidence type="ECO:0000313" key="2">
    <source>
        <dbReference type="EMBL" id="GMN46293.1"/>
    </source>
</evidence>
<evidence type="ECO:0000313" key="3">
    <source>
        <dbReference type="Proteomes" id="UP001187192"/>
    </source>
</evidence>
<organism evidence="2 3">
    <name type="scientific">Ficus carica</name>
    <name type="common">Common fig</name>
    <dbReference type="NCBI Taxonomy" id="3494"/>
    <lineage>
        <taxon>Eukaryota</taxon>
        <taxon>Viridiplantae</taxon>
        <taxon>Streptophyta</taxon>
        <taxon>Embryophyta</taxon>
        <taxon>Tracheophyta</taxon>
        <taxon>Spermatophyta</taxon>
        <taxon>Magnoliopsida</taxon>
        <taxon>eudicotyledons</taxon>
        <taxon>Gunneridae</taxon>
        <taxon>Pentapetalae</taxon>
        <taxon>rosids</taxon>
        <taxon>fabids</taxon>
        <taxon>Rosales</taxon>
        <taxon>Moraceae</taxon>
        <taxon>Ficeae</taxon>
        <taxon>Ficus</taxon>
    </lineage>
</organism>
<dbReference type="AlphaFoldDB" id="A0AA88A1A6"/>
<dbReference type="EMBL" id="BTGU01000022">
    <property type="protein sequence ID" value="GMN46293.1"/>
    <property type="molecule type" value="Genomic_DNA"/>
</dbReference>
<feature type="compositionally biased region" description="Basic and acidic residues" evidence="1">
    <location>
        <begin position="36"/>
        <end position="45"/>
    </location>
</feature>
<feature type="region of interest" description="Disordered" evidence="1">
    <location>
        <begin position="1"/>
        <end position="45"/>
    </location>
</feature>
<evidence type="ECO:0000256" key="1">
    <source>
        <dbReference type="SAM" id="MobiDB-lite"/>
    </source>
</evidence>
<protein>
    <submittedName>
        <fullName evidence="2">Uncharacterized protein</fullName>
    </submittedName>
</protein>
<comment type="caution">
    <text evidence="2">The sequence shown here is derived from an EMBL/GenBank/DDBJ whole genome shotgun (WGS) entry which is preliminary data.</text>
</comment>
<accession>A0AA88A1A6</accession>
<name>A0AA88A1A6_FICCA</name>
<gene>
    <name evidence="2" type="ORF">TIFTF001_015480</name>
</gene>